<dbReference type="InterPro" id="IPR036735">
    <property type="entry name" value="NGN_dom_sf"/>
</dbReference>
<dbReference type="SUPFAM" id="SSF82679">
    <property type="entry name" value="N-utilization substance G protein NusG, N-terminal domain"/>
    <property type="match status" value="1"/>
</dbReference>
<evidence type="ECO:0000313" key="6">
    <source>
        <dbReference type="Proteomes" id="UP000238701"/>
    </source>
</evidence>
<dbReference type="Pfam" id="PF02357">
    <property type="entry name" value="NusG"/>
    <property type="match status" value="1"/>
</dbReference>
<dbReference type="InterPro" id="IPR043425">
    <property type="entry name" value="NusG-like"/>
</dbReference>
<dbReference type="EMBL" id="OMOD01000122">
    <property type="protein sequence ID" value="SPF40156.1"/>
    <property type="molecule type" value="Genomic_DNA"/>
</dbReference>
<protein>
    <recommendedName>
        <fullName evidence="4">NusG-like N-terminal domain-containing protein</fullName>
    </recommendedName>
</protein>
<dbReference type="Gene3D" id="3.30.70.940">
    <property type="entry name" value="NusG, N-terminal domain"/>
    <property type="match status" value="1"/>
</dbReference>
<dbReference type="InterPro" id="IPR006645">
    <property type="entry name" value="NGN-like_dom"/>
</dbReference>
<evidence type="ECO:0000259" key="4">
    <source>
        <dbReference type="SMART" id="SM00738"/>
    </source>
</evidence>
<keyword evidence="3" id="KW-0804">Transcription</keyword>
<accession>A0A2U3KKJ5</accession>
<keyword evidence="2" id="KW-0805">Transcription regulation</keyword>
<dbReference type="PANTHER" id="PTHR30265">
    <property type="entry name" value="RHO-INTERACTING TRANSCRIPTION TERMINATION FACTOR NUSG"/>
    <property type="match status" value="1"/>
</dbReference>
<dbReference type="Proteomes" id="UP000238701">
    <property type="component" value="Unassembled WGS sequence"/>
</dbReference>
<organism evidence="5 6">
    <name type="scientific">Candidatus Sulfotelmatobacter kueseliae</name>
    <dbReference type="NCBI Taxonomy" id="2042962"/>
    <lineage>
        <taxon>Bacteria</taxon>
        <taxon>Pseudomonadati</taxon>
        <taxon>Acidobacteriota</taxon>
        <taxon>Terriglobia</taxon>
        <taxon>Terriglobales</taxon>
        <taxon>Candidatus Korobacteraceae</taxon>
        <taxon>Candidatus Sulfotelmatobacter</taxon>
    </lineage>
</organism>
<reference evidence="6" key="1">
    <citation type="submission" date="2018-02" db="EMBL/GenBank/DDBJ databases">
        <authorList>
            <person name="Hausmann B."/>
        </authorList>
    </citation>
    <scope>NUCLEOTIDE SEQUENCE [LARGE SCALE GENOMIC DNA]</scope>
    <source>
        <strain evidence="6">Peat soil MAG SbA1</strain>
    </source>
</reference>
<evidence type="ECO:0000313" key="5">
    <source>
        <dbReference type="EMBL" id="SPF40156.1"/>
    </source>
</evidence>
<evidence type="ECO:0000256" key="3">
    <source>
        <dbReference type="ARBA" id="ARBA00023163"/>
    </source>
</evidence>
<dbReference type="InterPro" id="IPR008991">
    <property type="entry name" value="Translation_prot_SH3-like_sf"/>
</dbReference>
<dbReference type="GO" id="GO:0006354">
    <property type="term" value="P:DNA-templated transcription elongation"/>
    <property type="evidence" value="ECO:0007669"/>
    <property type="project" value="InterPro"/>
</dbReference>
<keyword evidence="1" id="KW-0889">Transcription antitermination</keyword>
<dbReference type="SUPFAM" id="SSF50104">
    <property type="entry name" value="Translation proteins SH3-like domain"/>
    <property type="match status" value="1"/>
</dbReference>
<proteinExistence type="predicted"/>
<dbReference type="PANTHER" id="PTHR30265:SF4">
    <property type="entry name" value="KOW MOTIF FAMILY PROTEIN, EXPRESSED"/>
    <property type="match status" value="1"/>
</dbReference>
<name>A0A2U3KKJ5_9BACT</name>
<dbReference type="NCBIfam" id="NF033644">
    <property type="entry name" value="antiterm_UpxY"/>
    <property type="match status" value="1"/>
</dbReference>
<evidence type="ECO:0000256" key="2">
    <source>
        <dbReference type="ARBA" id="ARBA00023015"/>
    </source>
</evidence>
<sequence length="184" mass="20389">MVSSSTLWRHDNLVPVTGAEDSNWYALVCRARHEKNVAQSLVERGVETFLPMVTEIHRWSDRKKSVKLPLFSCYMFAKLTPNRNNRLRVLHVGGVLGLVGSLGEGTPIPNEQIDAVRALVDGDRPWSPYPFLKIGQRVRIRGGALEGVEGTLVSRNGNDTLVVSVEAIQRSLAVRVEGYEVEAA</sequence>
<dbReference type="GO" id="GO:0031564">
    <property type="term" value="P:transcription antitermination"/>
    <property type="evidence" value="ECO:0007669"/>
    <property type="project" value="UniProtKB-KW"/>
</dbReference>
<dbReference type="AlphaFoldDB" id="A0A2U3KKJ5"/>
<evidence type="ECO:0000256" key="1">
    <source>
        <dbReference type="ARBA" id="ARBA00022814"/>
    </source>
</evidence>
<feature type="domain" description="NusG-like N-terminal" evidence="4">
    <location>
        <begin position="21"/>
        <end position="120"/>
    </location>
</feature>
<dbReference type="SMART" id="SM00738">
    <property type="entry name" value="NGN"/>
    <property type="match status" value="1"/>
</dbReference>
<gene>
    <name evidence="5" type="ORF">SBA1_30007</name>
</gene>